<protein>
    <submittedName>
        <fullName evidence="1">PqqD family protein</fullName>
    </submittedName>
</protein>
<dbReference type="Gene3D" id="1.10.10.1150">
    <property type="entry name" value="Coenzyme PQQ synthesis protein D (PqqD)"/>
    <property type="match status" value="1"/>
</dbReference>
<gene>
    <name evidence="1" type="ORF">EVG15_10585</name>
</gene>
<dbReference type="AlphaFoldDB" id="A0A519BJV9"/>
<dbReference type="Pfam" id="PF05402">
    <property type="entry name" value="PqqD"/>
    <property type="match status" value="1"/>
</dbReference>
<name>A0A519BJV9_9DELT</name>
<sequence length="92" mass="10883">MLEISMKYIQLSSQVYLKHNESSDSYYLFCLDSGRHYRLNETGYDIVKLIQEGKGKSEIAKWICKTYNITIESCEQDIDELFRFLSENNLLK</sequence>
<evidence type="ECO:0000313" key="2">
    <source>
        <dbReference type="Proteomes" id="UP000319296"/>
    </source>
</evidence>
<dbReference type="Proteomes" id="UP000319296">
    <property type="component" value="Unassembled WGS sequence"/>
</dbReference>
<evidence type="ECO:0000313" key="1">
    <source>
        <dbReference type="EMBL" id="RZD17553.1"/>
    </source>
</evidence>
<accession>A0A519BJV9</accession>
<dbReference type="InterPro" id="IPR008792">
    <property type="entry name" value="PQQD"/>
</dbReference>
<proteinExistence type="predicted"/>
<dbReference type="InterPro" id="IPR041881">
    <property type="entry name" value="PqqD_sf"/>
</dbReference>
<dbReference type="EMBL" id="SGBB01000033">
    <property type="protein sequence ID" value="RZD17553.1"/>
    <property type="molecule type" value="Genomic_DNA"/>
</dbReference>
<comment type="caution">
    <text evidence="1">The sequence shown here is derived from an EMBL/GenBank/DDBJ whole genome shotgun (WGS) entry which is preliminary data.</text>
</comment>
<reference evidence="1 2" key="1">
    <citation type="journal article" date="2019" name="ISME J.">
        <title>Insights into ecological role of a new deltaproteobacterial order Candidatus Acidulodesulfobacterales by metagenomics and metatranscriptomics.</title>
        <authorList>
            <person name="Tan S."/>
            <person name="Liu J."/>
            <person name="Fang Y."/>
            <person name="Hedlund B.P."/>
            <person name="Lian Z.H."/>
            <person name="Huang L.Y."/>
            <person name="Li J.T."/>
            <person name="Huang L.N."/>
            <person name="Li W.J."/>
            <person name="Jiang H.C."/>
            <person name="Dong H.L."/>
            <person name="Shu W.S."/>
        </authorList>
    </citation>
    <scope>NUCLEOTIDE SEQUENCE [LARGE SCALE GENOMIC DNA]</scope>
    <source>
        <strain evidence="1">AP1</strain>
    </source>
</reference>
<organism evidence="1 2">
    <name type="scientific">Candidatus Acididesulfobacter diazotrophicus</name>
    <dbReference type="NCBI Taxonomy" id="2597226"/>
    <lineage>
        <taxon>Bacteria</taxon>
        <taxon>Deltaproteobacteria</taxon>
        <taxon>Candidatus Acidulodesulfobacterales</taxon>
        <taxon>Candidatus Acididesulfobacter</taxon>
    </lineage>
</organism>